<feature type="compositionally biased region" description="Polar residues" evidence="1">
    <location>
        <begin position="67"/>
        <end position="77"/>
    </location>
</feature>
<dbReference type="Proteomes" id="UP000319004">
    <property type="component" value="Chromosome"/>
</dbReference>
<dbReference type="EMBL" id="CP037423">
    <property type="protein sequence ID" value="QDV47711.1"/>
    <property type="molecule type" value="Genomic_DNA"/>
</dbReference>
<reference evidence="2 3" key="1">
    <citation type="submission" date="2019-03" db="EMBL/GenBank/DDBJ databases">
        <title>Deep-cultivation of Planctomycetes and their phenomic and genomic characterization uncovers novel biology.</title>
        <authorList>
            <person name="Wiegand S."/>
            <person name="Jogler M."/>
            <person name="Boedeker C."/>
            <person name="Pinto D."/>
            <person name="Vollmers J."/>
            <person name="Rivas-Marin E."/>
            <person name="Kohn T."/>
            <person name="Peeters S.H."/>
            <person name="Heuer A."/>
            <person name="Rast P."/>
            <person name="Oberbeckmann S."/>
            <person name="Bunk B."/>
            <person name="Jeske O."/>
            <person name="Meyerdierks A."/>
            <person name="Storesund J.E."/>
            <person name="Kallscheuer N."/>
            <person name="Luecker S."/>
            <person name="Lage O.M."/>
            <person name="Pohl T."/>
            <person name="Merkel B.J."/>
            <person name="Hornburger P."/>
            <person name="Mueller R.-W."/>
            <person name="Bruemmer F."/>
            <person name="Labrenz M."/>
            <person name="Spormann A.M."/>
            <person name="Op den Camp H."/>
            <person name="Overmann J."/>
            <person name="Amann R."/>
            <person name="Jetten M.S.M."/>
            <person name="Mascher T."/>
            <person name="Medema M.H."/>
            <person name="Devos D.P."/>
            <person name="Kaster A.-K."/>
            <person name="Ovreas L."/>
            <person name="Rohde M."/>
            <person name="Galperin M.Y."/>
            <person name="Jogler C."/>
        </authorList>
    </citation>
    <scope>NUCLEOTIDE SEQUENCE [LARGE SCALE GENOMIC DNA]</scope>
    <source>
        <strain evidence="2 3">Enr13</strain>
    </source>
</reference>
<proteinExistence type="predicted"/>
<dbReference type="KEGG" id="snep:Enr13x_76220"/>
<name>A0A518I3M7_9BACT</name>
<accession>A0A518I3M7</accession>
<protein>
    <submittedName>
        <fullName evidence="2">Uncharacterized protein</fullName>
    </submittedName>
</protein>
<gene>
    <name evidence="2" type="ORF">Enr13x_76220</name>
</gene>
<evidence type="ECO:0000256" key="1">
    <source>
        <dbReference type="SAM" id="MobiDB-lite"/>
    </source>
</evidence>
<sequence>MGQNDGGKTMGAKRWGQNDGGKTMGAERWGQNDGADLTSGCDRPISLRAESKMKPVRCGTAGVPPETESSGTSRELF</sequence>
<organism evidence="2 3">
    <name type="scientific">Stieleria neptunia</name>
    <dbReference type="NCBI Taxonomy" id="2527979"/>
    <lineage>
        <taxon>Bacteria</taxon>
        <taxon>Pseudomonadati</taxon>
        <taxon>Planctomycetota</taxon>
        <taxon>Planctomycetia</taxon>
        <taxon>Pirellulales</taxon>
        <taxon>Pirellulaceae</taxon>
        <taxon>Stieleria</taxon>
    </lineage>
</organism>
<dbReference type="AlphaFoldDB" id="A0A518I3M7"/>
<keyword evidence="3" id="KW-1185">Reference proteome</keyword>
<evidence type="ECO:0000313" key="2">
    <source>
        <dbReference type="EMBL" id="QDV47711.1"/>
    </source>
</evidence>
<evidence type="ECO:0000313" key="3">
    <source>
        <dbReference type="Proteomes" id="UP000319004"/>
    </source>
</evidence>
<feature type="region of interest" description="Disordered" evidence="1">
    <location>
        <begin position="1"/>
        <end position="77"/>
    </location>
</feature>